<protein>
    <submittedName>
        <fullName evidence="1">Uncharacterized protein</fullName>
    </submittedName>
</protein>
<accession>A0ACB8BES7</accession>
<sequence length="248" mass="28493">MCTAPTVVTEFLECMHIAPRKVEISLSSVPTGEMPGLFIALAQHCDRCSLQHIKIWNEVVDVDNEPVIALQHVQPLFCFAALRILDLILFRSFSLDDHALSEMAMSWPILERLRLLAEPLGHRHAPSNITFRGIVTLVERCPRLEYLHIEIDATDLASSSPQELRRVTPNRALRSLGVGDSLLDNPEEVALRLFDLFPKLDRIATRSALSEEGHLIERRQELWKQVEGHLKLFRMVREQTRWRDRHTT</sequence>
<dbReference type="EMBL" id="MU266430">
    <property type="protein sequence ID" value="KAH7924232.1"/>
    <property type="molecule type" value="Genomic_DNA"/>
</dbReference>
<reference evidence="1" key="1">
    <citation type="journal article" date="2021" name="New Phytol.">
        <title>Evolutionary innovations through gain and loss of genes in the ectomycorrhizal Boletales.</title>
        <authorList>
            <person name="Wu G."/>
            <person name="Miyauchi S."/>
            <person name="Morin E."/>
            <person name="Kuo A."/>
            <person name="Drula E."/>
            <person name="Varga T."/>
            <person name="Kohler A."/>
            <person name="Feng B."/>
            <person name="Cao Y."/>
            <person name="Lipzen A."/>
            <person name="Daum C."/>
            <person name="Hundley H."/>
            <person name="Pangilinan J."/>
            <person name="Johnson J."/>
            <person name="Barry K."/>
            <person name="LaButti K."/>
            <person name="Ng V."/>
            <person name="Ahrendt S."/>
            <person name="Min B."/>
            <person name="Choi I.G."/>
            <person name="Park H."/>
            <person name="Plett J.M."/>
            <person name="Magnuson J."/>
            <person name="Spatafora J.W."/>
            <person name="Nagy L.G."/>
            <person name="Henrissat B."/>
            <person name="Grigoriev I.V."/>
            <person name="Yang Z.L."/>
            <person name="Xu J."/>
            <person name="Martin F.M."/>
        </authorList>
    </citation>
    <scope>NUCLEOTIDE SEQUENCE</scope>
    <source>
        <strain evidence="1">KUC20120723A-06</strain>
    </source>
</reference>
<gene>
    <name evidence="1" type="ORF">BV22DRAFT_524951</name>
</gene>
<dbReference type="Proteomes" id="UP000790709">
    <property type="component" value="Unassembled WGS sequence"/>
</dbReference>
<evidence type="ECO:0000313" key="2">
    <source>
        <dbReference type="Proteomes" id="UP000790709"/>
    </source>
</evidence>
<keyword evidence="2" id="KW-1185">Reference proteome</keyword>
<organism evidence="1 2">
    <name type="scientific">Leucogyrophana mollusca</name>
    <dbReference type="NCBI Taxonomy" id="85980"/>
    <lineage>
        <taxon>Eukaryota</taxon>
        <taxon>Fungi</taxon>
        <taxon>Dikarya</taxon>
        <taxon>Basidiomycota</taxon>
        <taxon>Agaricomycotina</taxon>
        <taxon>Agaricomycetes</taxon>
        <taxon>Agaricomycetidae</taxon>
        <taxon>Boletales</taxon>
        <taxon>Boletales incertae sedis</taxon>
        <taxon>Leucogyrophana</taxon>
    </lineage>
</organism>
<name>A0ACB8BES7_9AGAM</name>
<comment type="caution">
    <text evidence="1">The sequence shown here is derived from an EMBL/GenBank/DDBJ whole genome shotgun (WGS) entry which is preliminary data.</text>
</comment>
<evidence type="ECO:0000313" key="1">
    <source>
        <dbReference type="EMBL" id="KAH7924232.1"/>
    </source>
</evidence>
<proteinExistence type="predicted"/>